<keyword evidence="2" id="KW-0677">Repeat</keyword>
<protein>
    <submittedName>
        <fullName evidence="10">C-type cytochrome biogenesis protein CcmI</fullName>
    </submittedName>
</protein>
<feature type="compositionally biased region" description="Polar residues" evidence="6">
    <location>
        <begin position="313"/>
        <end position="337"/>
    </location>
</feature>
<dbReference type="SMART" id="SM00028">
    <property type="entry name" value="TPR"/>
    <property type="match status" value="2"/>
</dbReference>
<evidence type="ECO:0000256" key="2">
    <source>
        <dbReference type="ARBA" id="ARBA00022737"/>
    </source>
</evidence>
<sequence length="452" mass="48755">MSDFWVISVVLVVLALGFVLYPVVRAHRAKSNEGSVEALDRRSQNIAFFKDRLEEINAEKEAGNLSDEQFEQLKSELEAGLITDVDGLSHDAESAAKSMKVSVAAWSMTGIMLLSIPIVSYALYAKWGALDGVEQYREWGNSVPAISEGMPKQNIDELLVALREKLEANPDNPDGWFMLARSSMNLEKYDQASYAFLRMAELLEKEQEDASAIYGLAAQALFFAEQGQMTDKVKSILDKAFATNPDETNGLGLLGISAFEQGQYEDAIKYWGRILEVEPDNPSRDAIVAGINKARAALGLPLPVDKYSEAPLESNSEAVQGQTTDDPNEQSNTSSSVGADVKVLVELDASLASEVSPDDIIFIFARAVNGSPMPLAASRQTVSSLPILVTLNDEMAMGPMAKISSAEEVSIIARVSKSGQPGAMPGDLQGGMSPVKVGSGEVVKVVINEKVN</sequence>
<dbReference type="PANTHER" id="PTHR47870:SF4">
    <property type="entry name" value="CYTOCHROME C-TYPE BIOGENESIS PROTEIN CYCH"/>
    <property type="match status" value="1"/>
</dbReference>
<dbReference type="InterPro" id="IPR056412">
    <property type="entry name" value="Ig_CycH"/>
</dbReference>
<dbReference type="EMBL" id="CP101527">
    <property type="protein sequence ID" value="UZW76709.1"/>
    <property type="molecule type" value="Genomic_DNA"/>
</dbReference>
<feature type="domain" description="Cytochrome c-type biogenesis protein H TPR" evidence="9">
    <location>
        <begin position="148"/>
        <end position="283"/>
    </location>
</feature>
<dbReference type="InterPro" id="IPR011990">
    <property type="entry name" value="TPR-like_helical_dom_sf"/>
</dbReference>
<accession>A0A9E8HVS1</accession>
<evidence type="ECO:0000256" key="7">
    <source>
        <dbReference type="SAM" id="Phobius"/>
    </source>
</evidence>
<dbReference type="GO" id="GO:0017004">
    <property type="term" value="P:cytochrome complex assembly"/>
    <property type="evidence" value="ECO:0007669"/>
    <property type="project" value="UniProtKB-KW"/>
</dbReference>
<dbReference type="GO" id="GO:0005886">
    <property type="term" value="C:plasma membrane"/>
    <property type="evidence" value="ECO:0007669"/>
    <property type="project" value="TreeGrafter"/>
</dbReference>
<evidence type="ECO:0000313" key="11">
    <source>
        <dbReference type="Proteomes" id="UP001164472"/>
    </source>
</evidence>
<dbReference type="KEGG" id="asem:NNL22_09075"/>
<feature type="domain" description="Cytochrome c-type biogenesis protein H Ig-like" evidence="8">
    <location>
        <begin position="341"/>
        <end position="448"/>
    </location>
</feature>
<keyword evidence="7" id="KW-0812">Transmembrane</keyword>
<dbReference type="GO" id="GO:0030313">
    <property type="term" value="C:cell envelope"/>
    <property type="evidence" value="ECO:0007669"/>
    <property type="project" value="UniProtKB-SubCell"/>
</dbReference>
<keyword evidence="7" id="KW-0472">Membrane</keyword>
<dbReference type="SUPFAM" id="SSF48452">
    <property type="entry name" value="TPR-like"/>
    <property type="match status" value="1"/>
</dbReference>
<evidence type="ECO:0000256" key="5">
    <source>
        <dbReference type="PROSITE-ProRule" id="PRU00339"/>
    </source>
</evidence>
<evidence type="ECO:0000259" key="9">
    <source>
        <dbReference type="Pfam" id="PF23914"/>
    </source>
</evidence>
<name>A0A9E8HVS1_9ALTE</name>
<dbReference type="RefSeq" id="WP_251812857.1">
    <property type="nucleotide sequence ID" value="NZ_CP101527.1"/>
</dbReference>
<dbReference type="InterPro" id="IPR056413">
    <property type="entry name" value="TPR_CcmH_CycH"/>
</dbReference>
<dbReference type="InterPro" id="IPR051263">
    <property type="entry name" value="C-type_cytochrome_biogenesis"/>
</dbReference>
<evidence type="ECO:0000256" key="6">
    <source>
        <dbReference type="SAM" id="MobiDB-lite"/>
    </source>
</evidence>
<keyword evidence="3" id="KW-0201">Cytochrome c-type biogenesis</keyword>
<dbReference type="Gene3D" id="1.25.40.10">
    <property type="entry name" value="Tetratricopeptide repeat domain"/>
    <property type="match status" value="1"/>
</dbReference>
<keyword evidence="11" id="KW-1185">Reference proteome</keyword>
<dbReference type="InterPro" id="IPR019734">
    <property type="entry name" value="TPR_rpt"/>
</dbReference>
<dbReference type="PROSITE" id="PS50005">
    <property type="entry name" value="TPR"/>
    <property type="match status" value="1"/>
</dbReference>
<evidence type="ECO:0000256" key="3">
    <source>
        <dbReference type="ARBA" id="ARBA00022748"/>
    </source>
</evidence>
<feature type="transmembrane region" description="Helical" evidence="7">
    <location>
        <begin position="6"/>
        <end position="24"/>
    </location>
</feature>
<reference evidence="10" key="1">
    <citation type="submission" date="2022-07" db="EMBL/GenBank/DDBJ databases">
        <title>Alkalimarinus sp. nov., isolated from gut of a Alitta virens.</title>
        <authorList>
            <person name="Yang A.I."/>
            <person name="Shin N.-R."/>
        </authorList>
    </citation>
    <scope>NUCLEOTIDE SEQUENCE</scope>
    <source>
        <strain evidence="10">FA028</strain>
    </source>
</reference>
<evidence type="ECO:0000256" key="4">
    <source>
        <dbReference type="ARBA" id="ARBA00022803"/>
    </source>
</evidence>
<dbReference type="Proteomes" id="UP001164472">
    <property type="component" value="Chromosome"/>
</dbReference>
<keyword evidence="4 5" id="KW-0802">TPR repeat</keyword>
<feature type="transmembrane region" description="Helical" evidence="7">
    <location>
        <begin position="103"/>
        <end position="124"/>
    </location>
</feature>
<dbReference type="InterPro" id="IPR017560">
    <property type="entry name" value="Cyt_c_biogenesis_CcmI"/>
</dbReference>
<evidence type="ECO:0000256" key="1">
    <source>
        <dbReference type="ARBA" id="ARBA00004196"/>
    </source>
</evidence>
<gene>
    <name evidence="10" type="primary">ccmI</name>
    <name evidence="10" type="ORF">NNL22_09075</name>
</gene>
<feature type="repeat" description="TPR" evidence="5">
    <location>
        <begin position="248"/>
        <end position="281"/>
    </location>
</feature>
<dbReference type="Pfam" id="PF23914">
    <property type="entry name" value="TPR_CcmH_CycH"/>
    <property type="match status" value="1"/>
</dbReference>
<dbReference type="Pfam" id="PF23892">
    <property type="entry name" value="Ig_CycH"/>
    <property type="match status" value="1"/>
</dbReference>
<proteinExistence type="predicted"/>
<comment type="subcellular location">
    <subcellularLocation>
        <location evidence="1">Cell envelope</location>
    </subcellularLocation>
</comment>
<evidence type="ECO:0000259" key="8">
    <source>
        <dbReference type="Pfam" id="PF23892"/>
    </source>
</evidence>
<dbReference type="PANTHER" id="PTHR47870">
    <property type="entry name" value="CYTOCHROME C-TYPE BIOGENESIS PROTEIN CCMH"/>
    <property type="match status" value="1"/>
</dbReference>
<dbReference type="NCBIfam" id="TIGR03142">
    <property type="entry name" value="cytochro_ccmI"/>
    <property type="match status" value="1"/>
</dbReference>
<evidence type="ECO:0000313" key="10">
    <source>
        <dbReference type="EMBL" id="UZW76709.1"/>
    </source>
</evidence>
<dbReference type="AlphaFoldDB" id="A0A9E8HVS1"/>
<keyword evidence="7" id="KW-1133">Transmembrane helix</keyword>
<organism evidence="10 11">
    <name type="scientific">Alkalimarinus sediminis</name>
    <dbReference type="NCBI Taxonomy" id="1632866"/>
    <lineage>
        <taxon>Bacteria</taxon>
        <taxon>Pseudomonadati</taxon>
        <taxon>Pseudomonadota</taxon>
        <taxon>Gammaproteobacteria</taxon>
        <taxon>Alteromonadales</taxon>
        <taxon>Alteromonadaceae</taxon>
        <taxon>Alkalimarinus</taxon>
    </lineage>
</organism>
<feature type="region of interest" description="Disordered" evidence="6">
    <location>
        <begin position="312"/>
        <end position="337"/>
    </location>
</feature>